<dbReference type="Pfam" id="PF01336">
    <property type="entry name" value="tRNA_anti-codon"/>
    <property type="match status" value="1"/>
</dbReference>
<comment type="subcellular location">
    <subcellularLocation>
        <location evidence="1 9">Nucleus</location>
    </subcellularLocation>
</comment>
<feature type="region of interest" description="Disordered" evidence="10">
    <location>
        <begin position="1489"/>
        <end position="1510"/>
    </location>
</feature>
<name>A0A9K3Q568_9STRA</name>
<keyword evidence="5 9" id="KW-0863">Zinc-finger</keyword>
<evidence type="ECO:0000256" key="2">
    <source>
        <dbReference type="ARBA" id="ARBA00005690"/>
    </source>
</evidence>
<evidence type="ECO:0000256" key="8">
    <source>
        <dbReference type="ARBA" id="ARBA00023242"/>
    </source>
</evidence>
<evidence type="ECO:0000256" key="3">
    <source>
        <dbReference type="ARBA" id="ARBA00022705"/>
    </source>
</evidence>
<organism evidence="16 17">
    <name type="scientific">Nitzschia inconspicua</name>
    <dbReference type="NCBI Taxonomy" id="303405"/>
    <lineage>
        <taxon>Eukaryota</taxon>
        <taxon>Sar</taxon>
        <taxon>Stramenopiles</taxon>
        <taxon>Ochrophyta</taxon>
        <taxon>Bacillariophyta</taxon>
        <taxon>Bacillariophyceae</taxon>
        <taxon>Bacillariophycidae</taxon>
        <taxon>Bacillariales</taxon>
        <taxon>Bacillariaceae</taxon>
        <taxon>Nitzschia</taxon>
    </lineage>
</organism>
<evidence type="ECO:0000259" key="14">
    <source>
        <dbReference type="Pfam" id="PF16900"/>
    </source>
</evidence>
<evidence type="ECO:0000259" key="11">
    <source>
        <dbReference type="Pfam" id="PF01336"/>
    </source>
</evidence>
<dbReference type="Pfam" id="PF04057">
    <property type="entry name" value="Rep-A_N"/>
    <property type="match status" value="1"/>
</dbReference>
<sequence length="2457" mass="273046">MSASTSSDYAHALANLKDTSAEEERVEVNQRALIDKILARYASANAVYRELIQNSNDAEATVAEIYFTTSAEKESDIVMDGPSSAGKINSRNKLLGREIVRQVEYRNNGMPFRPQDWSRLKKIAEGNPDESKIGAFGVGAYTMFSVCEEPLVLSGTSALAFIWKGDALYTRTIAHYDGGRSKQDQKWTSFVLPSRDPYSLPNLETFGEFLCSSLTFTKCLKEIRVYVNKKRRMTIHKTLIQEPMPVKIQKNSNWWKSDGAVLTSPSGLFTLMDEQSLLESIYHIQVDLDGEIGSVTARYLSAVAKTKIPPTMVNRMERVMKKKPPSKIEVQLFLSNQMVDESPSQSKRAYRIIQSFLPSNEGKIFIGFRTSQTTGVSAHLCAPFLPTVEREQVDTQDPTLRLFNLELLHFAGIIARLALENGMKELGVQYQKGAEQRKQLEEKLLREAEEKGKRNGTMELDSQSRSNDDTEIEEDTSVTGASATSSSSLFGFAKFMAKGVKRTIKTVVSNVSDILIEDGGELIHPIDPRPLCGEEHQAILLMQAFCPRQSTPDPIIGTAFAQGFSDCLQNQAPPVLTRSGVLPGNQGYLPNMGIEAFVEDQVIRSIVYENAREYHDVVAQCRKLNLDDMRKALTDKVLEEAMVVRLIKWWVKYNRINPRTPSYQGLELKEAVKYFPDGQNENAETHSVFHLKDFLFYVDKNKLPVGSGYTTDDLPMPPTVLAMSIHHQVDDRILSEESLRVWFSPLPVEMWVDFISNHPCIVSGQPEFDRLRLHVLSTVALEYNKRSAREKQAFASYCEGLLRDKRCIPFDSSEPSPYAADIPSNLYLSSAELKTFDGMGNFHKVSHSLKRIGIADEFLVQLGVRESVAVEFLFANLDHFKWSNDPRPLIDYLRTAKLTRLDVEKLKSTQYLPSETDPSRMFAPSELYLPDPSLRVFPFVRLLQWPTDDDVTERSLNGKFLVSVGMNVLPPLYQVLKFISDEVKDDAIRLQCIDFVAKKLGPNGPYQSEYARISRSDKANLRYLPCVIKSPLSGEEKSCCYSSLSCCSERKVAVLGFPVLNLGSKTKVYGNLFQCAEEPDSTAAIQQMKLLVSMSKKMLNAASHERKQLFSGTVLSSFAAIFEYLSTRNISAALLSDLSNEKFIPCLIDNNIVWCTPSMVFFQGDRSNERCDLDMITESLFPSVPFSPFLSSAGVKQEASTKDIFQLMLHSPESVFAAVKSEKRYCALLRRIAAHRPFQRVTPEIRNSPFLLAYVITEGEDGKENTRCELAKAADIYVIDNTFFGRMFRVKRAPHESDLEDFYALIGSPYISKMVEKKFDVVGMPQETVVTDALMKRIEERGPLLLSPSVTSRPLIKNASSVFDPKNFSIVQVPELKAVYSLGKSTRTNRTTCCNRPGKSPTRNTLIITPDFEMFDVGFAVGELILQRCQLEDAFFISSLLEAPLDQLRARGFPVDRIIKPIEVLDTKIEEDKTESSENANVEVAASVPHSIGEENSSQPPACDTGKNDAMPQSLKQKEEYTAAEKQSPRDAYASMLKEMYPGAEDSYIKEKLGDRPDLNRLKEVAEDLAINGYPDDENSTADNSSGTGSGETNASKMLGSKKLGRAFNGLKGSNFGGVANRLKKAGINSMGGGGMMSSPPSNDRNKEVRPKDDPILHENMESMLKETVKASPSVDASGLKSPEQSLSIPEGLDHGSSCEVIPSQNIKPFVGQNGKAAAHNGIKIFSHAKLASSEEFLRVHGDAVECFAVVLERLCTLVFGLSLRSVAIYHDPTGAAIAFNAGGALYFNFRYFHSLHFMKNLNDKKKASRNTATRTIMTASLTPNAIRQMLAQGSNKPKDFGPLLQVISLKDINNQRDPTAPPRFRLILSDGTHHVQGMLATQLNHLVHHSLHRFNIVRVSDYITNEISGKNIIIILNLDVVDAGPGEKIGDPTDVESAPRYNAVSGASSSVTAGPMYNRTNVAGNSMNAAAFSGSNPYSSPNMKANPYSPSKRPGSAGSGAIVHHGSAAATPGGPKITPIAQLNMYQNRFTIRARVTSKSDIRTWSNAKGEGSLFSIDLLDSSGMDIRATMFKEAVDKFYNYFEVGKVYTISGGRLKVANNKYNTCKSGYELTLDQNSEIHLVDDTGDIQIQSFSFVKIGNLESVEENSNVDVIAIVKEIGDVASLTSKRTGQELLKCDLTLVDDTGVQVRLTLWGNAAQEARDTLGGNKVVAFRRARVSDYGGKSLSGGDIHIEPRIPETEELREWWNTQGSRGGALRSLSSSGGAYGKMDSFLDRKTISDIKGQNLGFLNPEKGDYLSFKAHLTFIKKDKEGGAWYTACPNKEDPCRNRCKVTQTTDGNWMCERCHGTYPNCTRKWIFSATVGDETANSWVSIFDEQAQQMLGVTADEAFSQFENQDVYDGYFARALNTEWIFKCRVKNEIVNDGQRLKVQVVRMDPVDYVSECRDMMAALESF</sequence>
<dbReference type="InterPro" id="IPR007199">
    <property type="entry name" value="Rep_factor-A_N"/>
</dbReference>
<accession>A0A9K3Q568</accession>
<evidence type="ECO:0000313" key="16">
    <source>
        <dbReference type="EMBL" id="KAG7371111.1"/>
    </source>
</evidence>
<dbReference type="OrthoDB" id="1751331at2759"/>
<evidence type="ECO:0000256" key="6">
    <source>
        <dbReference type="ARBA" id="ARBA00022833"/>
    </source>
</evidence>
<dbReference type="Pfam" id="PF25794">
    <property type="entry name" value="SACS"/>
    <property type="match status" value="1"/>
</dbReference>
<dbReference type="GO" id="GO:0006310">
    <property type="term" value="P:DNA recombination"/>
    <property type="evidence" value="ECO:0007669"/>
    <property type="project" value="InterPro"/>
</dbReference>
<dbReference type="CDD" id="cd04475">
    <property type="entry name" value="RPA1_DBD_B"/>
    <property type="match status" value="1"/>
</dbReference>
<dbReference type="CDD" id="cd04477">
    <property type="entry name" value="RPA1N"/>
    <property type="match status" value="1"/>
</dbReference>
<dbReference type="GO" id="GO:0006281">
    <property type="term" value="P:DNA repair"/>
    <property type="evidence" value="ECO:0007669"/>
    <property type="project" value="InterPro"/>
</dbReference>
<feature type="domain" description="OB" evidence="11">
    <location>
        <begin position="2032"/>
        <end position="2103"/>
    </location>
</feature>
<dbReference type="CDD" id="cd04476">
    <property type="entry name" value="RPA1_DBD_C"/>
    <property type="match status" value="1"/>
</dbReference>
<evidence type="ECO:0000256" key="1">
    <source>
        <dbReference type="ARBA" id="ARBA00004123"/>
    </source>
</evidence>
<dbReference type="Pfam" id="PF16900">
    <property type="entry name" value="REPA_OB_2"/>
    <property type="match status" value="1"/>
</dbReference>
<keyword evidence="8 9" id="KW-0539">Nucleus</keyword>
<dbReference type="GO" id="GO:0005634">
    <property type="term" value="C:nucleus"/>
    <property type="evidence" value="ECO:0007669"/>
    <property type="project" value="UniProtKB-SubCell"/>
</dbReference>
<feature type="domain" description="Replication factor A C-terminal" evidence="13">
    <location>
        <begin position="2299"/>
        <end position="2449"/>
    </location>
</feature>
<dbReference type="Pfam" id="PF08646">
    <property type="entry name" value="Rep_fac-A_C"/>
    <property type="match status" value="1"/>
</dbReference>
<evidence type="ECO:0000256" key="4">
    <source>
        <dbReference type="ARBA" id="ARBA00022723"/>
    </source>
</evidence>
<keyword evidence="17" id="KW-1185">Reference proteome</keyword>
<feature type="compositionally biased region" description="Polar residues" evidence="10">
    <location>
        <begin position="1581"/>
        <end position="1596"/>
    </location>
</feature>
<evidence type="ECO:0000256" key="10">
    <source>
        <dbReference type="SAM" id="MobiDB-lite"/>
    </source>
</evidence>
<dbReference type="InterPro" id="IPR013955">
    <property type="entry name" value="Rep_factor-A_C"/>
</dbReference>
<dbReference type="NCBIfam" id="TIGR00617">
    <property type="entry name" value="rpa1"/>
    <property type="match status" value="1"/>
</dbReference>
<protein>
    <recommendedName>
        <fullName evidence="9">Replication protein A subunit</fullName>
    </recommendedName>
</protein>
<dbReference type="InterPro" id="IPR031657">
    <property type="entry name" value="REPA_OB_2"/>
</dbReference>
<dbReference type="FunFam" id="2.40.50.140:FF:000041">
    <property type="entry name" value="Replication protein A subunit"/>
    <property type="match status" value="1"/>
</dbReference>
<dbReference type="EMBL" id="JAGRRH010000004">
    <property type="protein sequence ID" value="KAG7371111.1"/>
    <property type="molecule type" value="Genomic_DNA"/>
</dbReference>
<dbReference type="PANTHER" id="PTHR47839">
    <property type="entry name" value="DOMAIN PROTEIN, PUTATIVE (AFU_ORTHOLOGUE AFUA_6G04830)-RELATED"/>
    <property type="match status" value="1"/>
</dbReference>
<dbReference type="FunFam" id="2.40.50.140:FF:000090">
    <property type="entry name" value="Replication protein A subunit"/>
    <property type="match status" value="1"/>
</dbReference>
<dbReference type="InterPro" id="IPR004365">
    <property type="entry name" value="NA-bd_OB_tRNA"/>
</dbReference>
<keyword evidence="3 9" id="KW-0235">DNA replication</keyword>
<dbReference type="Proteomes" id="UP000693970">
    <property type="component" value="Unassembled WGS sequence"/>
</dbReference>
<comment type="similarity">
    <text evidence="2 9">Belongs to the replication factor A protein 1 family.</text>
</comment>
<feature type="region of interest" description="Disordered" evidence="10">
    <location>
        <begin position="1630"/>
        <end position="1649"/>
    </location>
</feature>
<gene>
    <name evidence="16" type="ORF">IV203_019681</name>
</gene>
<keyword evidence="4 9" id="KW-0479">Metal-binding</keyword>
<dbReference type="PANTHER" id="PTHR47839:SF1">
    <property type="entry name" value="DOMAIN PROTEIN, PUTATIVE (AFU_ORTHOLOGUE AFUA_6G04830)-RELATED"/>
    <property type="match status" value="1"/>
</dbReference>
<dbReference type="GO" id="GO:0003677">
    <property type="term" value="F:DNA binding"/>
    <property type="evidence" value="ECO:0007669"/>
    <property type="project" value="UniProtKB-KW"/>
</dbReference>
<dbReference type="InterPro" id="IPR022155">
    <property type="entry name" value="DUF3684"/>
</dbReference>
<evidence type="ECO:0000256" key="9">
    <source>
        <dbReference type="RuleBase" id="RU364130"/>
    </source>
</evidence>
<feature type="region of interest" description="Disordered" evidence="10">
    <location>
        <begin position="448"/>
        <end position="484"/>
    </location>
</feature>
<keyword evidence="7 9" id="KW-0238">DNA-binding</keyword>
<evidence type="ECO:0000256" key="7">
    <source>
        <dbReference type="ARBA" id="ARBA00023125"/>
    </source>
</evidence>
<evidence type="ECO:0000256" key="5">
    <source>
        <dbReference type="ARBA" id="ARBA00022771"/>
    </source>
</evidence>
<evidence type="ECO:0000313" key="17">
    <source>
        <dbReference type="Proteomes" id="UP000693970"/>
    </source>
</evidence>
<feature type="domain" description="Replication factor-A protein 1 N-terminal" evidence="12">
    <location>
        <begin position="1822"/>
        <end position="1922"/>
    </location>
</feature>
<dbReference type="InterPro" id="IPR058210">
    <property type="entry name" value="SACS/Nov_dom"/>
</dbReference>
<dbReference type="InterPro" id="IPR047192">
    <property type="entry name" value="Euk_RPA1_DBD_C"/>
</dbReference>
<keyword evidence="6 9" id="KW-0862">Zinc</keyword>
<dbReference type="FunFam" id="2.40.50.140:FF:000064">
    <property type="entry name" value="Replication protein A subunit"/>
    <property type="match status" value="1"/>
</dbReference>
<reference evidence="16" key="2">
    <citation type="submission" date="2021-04" db="EMBL/GenBank/DDBJ databases">
        <authorList>
            <person name="Podell S."/>
        </authorList>
    </citation>
    <scope>NUCLEOTIDE SEQUENCE</scope>
    <source>
        <strain evidence="16">Hildebrandi</strain>
    </source>
</reference>
<dbReference type="GO" id="GO:0006260">
    <property type="term" value="P:DNA replication"/>
    <property type="evidence" value="ECO:0007669"/>
    <property type="project" value="UniProtKB-KW"/>
</dbReference>
<reference evidence="16" key="1">
    <citation type="journal article" date="2021" name="Sci. Rep.">
        <title>Diploid genomic architecture of Nitzschia inconspicua, an elite biomass production diatom.</title>
        <authorList>
            <person name="Oliver A."/>
            <person name="Podell S."/>
            <person name="Pinowska A."/>
            <person name="Traller J.C."/>
            <person name="Smith S.R."/>
            <person name="McClure R."/>
            <person name="Beliaev A."/>
            <person name="Bohutskyi P."/>
            <person name="Hill E.A."/>
            <person name="Rabines A."/>
            <person name="Zheng H."/>
            <person name="Allen L.Z."/>
            <person name="Kuo A."/>
            <person name="Grigoriev I.V."/>
            <person name="Allen A.E."/>
            <person name="Hazlebeck D."/>
            <person name="Allen E.E."/>
        </authorList>
    </citation>
    <scope>NUCLEOTIDE SEQUENCE</scope>
    <source>
        <strain evidence="16">Hildebrandi</strain>
    </source>
</reference>
<dbReference type="GO" id="GO:0008270">
    <property type="term" value="F:zinc ion binding"/>
    <property type="evidence" value="ECO:0007669"/>
    <property type="project" value="UniProtKB-KW"/>
</dbReference>
<feature type="region of interest" description="Disordered" evidence="10">
    <location>
        <begin position="1984"/>
        <end position="2015"/>
    </location>
</feature>
<dbReference type="Pfam" id="PF12449">
    <property type="entry name" value="DUF3684"/>
    <property type="match status" value="2"/>
</dbReference>
<dbReference type="InterPro" id="IPR004591">
    <property type="entry name" value="Rfa1"/>
</dbReference>
<evidence type="ECO:0000259" key="13">
    <source>
        <dbReference type="Pfam" id="PF08646"/>
    </source>
</evidence>
<feature type="domain" description="Replication protein A OB" evidence="14">
    <location>
        <begin position="2140"/>
        <end position="2229"/>
    </location>
</feature>
<evidence type="ECO:0000259" key="12">
    <source>
        <dbReference type="Pfam" id="PF04057"/>
    </source>
</evidence>
<dbReference type="CDD" id="cd04474">
    <property type="entry name" value="RPA1_DBD_A"/>
    <property type="match status" value="1"/>
</dbReference>
<dbReference type="FunFam" id="2.40.50.140:FF:000117">
    <property type="entry name" value="Replication protein A subunit"/>
    <property type="match status" value="1"/>
</dbReference>
<feature type="region of interest" description="Disordered" evidence="10">
    <location>
        <begin position="1571"/>
        <end position="1597"/>
    </location>
</feature>
<proteinExistence type="inferred from homology"/>
<evidence type="ECO:0000259" key="15">
    <source>
        <dbReference type="Pfam" id="PF25794"/>
    </source>
</evidence>
<feature type="domain" description="Sacsin/Nov" evidence="15">
    <location>
        <begin position="33"/>
        <end position="159"/>
    </location>
</feature>
<comment type="caution">
    <text evidence="16">The sequence shown here is derived from an EMBL/GenBank/DDBJ whole genome shotgun (WGS) entry which is preliminary data.</text>
</comment>